<dbReference type="PANTHER" id="PTHR43662:SF12">
    <property type="entry name" value="DUF1996 DOMAIN-CONTAINING PROTEIN-RELATED"/>
    <property type="match status" value="1"/>
</dbReference>
<dbReference type="PANTHER" id="PTHR43662">
    <property type="match status" value="1"/>
</dbReference>
<feature type="domain" description="DUF1996" evidence="3">
    <location>
        <begin position="33"/>
        <end position="248"/>
    </location>
</feature>
<sequence length="327" mass="35664">MSRLLLTTGLLFGLVQAYAQVKAKGPFMYKTIDPIVFPGSYDKSHLHAFFGSDAVTANTKTSAELQKGCTTAENPNDLSTYWVPTPFYTPDEGKTWEPMPIYVFSAYYNLGETPAEVPIPQNLKLLAGNALAKSKEEMIEGAQAVWVCDGVGERTPLDENGFPANTCDTYVQQIVFFPNCVNTETLEVAYKDKRGGKCPSGMKSMPQPRFSIRWDLRKVLPNGWSGTAPFKLACGPAWCSHGDMFMGWTEEGAQNMMATTREPQTRFPIDGALGGATSGSKCKAADAEPGKGSNTGQPPSGGTYSNDSSKRDYIPEYIGKRSRVLRA</sequence>
<proteinExistence type="predicted"/>
<evidence type="ECO:0000313" key="4">
    <source>
        <dbReference type="EMBL" id="KAK2627386.1"/>
    </source>
</evidence>
<feature type="signal peptide" evidence="2">
    <location>
        <begin position="1"/>
        <end position="19"/>
    </location>
</feature>
<organism evidence="4 5">
    <name type="scientific">Diplocarpon rosae</name>
    <dbReference type="NCBI Taxonomy" id="946125"/>
    <lineage>
        <taxon>Eukaryota</taxon>
        <taxon>Fungi</taxon>
        <taxon>Dikarya</taxon>
        <taxon>Ascomycota</taxon>
        <taxon>Pezizomycotina</taxon>
        <taxon>Leotiomycetes</taxon>
        <taxon>Helotiales</taxon>
        <taxon>Drepanopezizaceae</taxon>
        <taxon>Diplocarpon</taxon>
    </lineage>
</organism>
<dbReference type="Pfam" id="PF09362">
    <property type="entry name" value="DUF1996"/>
    <property type="match status" value="1"/>
</dbReference>
<comment type="caution">
    <text evidence="4">The sequence shown here is derived from an EMBL/GenBank/DDBJ whole genome shotgun (WGS) entry which is preliminary data.</text>
</comment>
<reference evidence="4" key="1">
    <citation type="submission" date="2023-06" db="EMBL/GenBank/DDBJ databases">
        <title>Draft genome of Marssonina rosae.</title>
        <authorList>
            <person name="Cheng Q."/>
        </authorList>
    </citation>
    <scope>NUCLEOTIDE SEQUENCE</scope>
    <source>
        <strain evidence="4">R4</strain>
    </source>
</reference>
<evidence type="ECO:0000256" key="1">
    <source>
        <dbReference type="SAM" id="MobiDB-lite"/>
    </source>
</evidence>
<protein>
    <recommendedName>
        <fullName evidence="3">DUF1996 domain-containing protein</fullName>
    </recommendedName>
</protein>
<dbReference type="Proteomes" id="UP001285354">
    <property type="component" value="Unassembled WGS sequence"/>
</dbReference>
<dbReference type="AlphaFoldDB" id="A0AAD9T180"/>
<evidence type="ECO:0000313" key="5">
    <source>
        <dbReference type="Proteomes" id="UP001285354"/>
    </source>
</evidence>
<accession>A0AAD9T180</accession>
<dbReference type="InterPro" id="IPR018535">
    <property type="entry name" value="DUF1996"/>
</dbReference>
<feature type="compositionally biased region" description="Polar residues" evidence="1">
    <location>
        <begin position="292"/>
        <end position="307"/>
    </location>
</feature>
<gene>
    <name evidence="4" type="ORF">QTJ16_003352</name>
</gene>
<evidence type="ECO:0000259" key="3">
    <source>
        <dbReference type="Pfam" id="PF09362"/>
    </source>
</evidence>
<feature type="chain" id="PRO_5042284773" description="DUF1996 domain-containing protein" evidence="2">
    <location>
        <begin position="20"/>
        <end position="327"/>
    </location>
</feature>
<keyword evidence="5" id="KW-1185">Reference proteome</keyword>
<name>A0AAD9T180_9HELO</name>
<evidence type="ECO:0000256" key="2">
    <source>
        <dbReference type="SAM" id="SignalP"/>
    </source>
</evidence>
<feature type="region of interest" description="Disordered" evidence="1">
    <location>
        <begin position="278"/>
        <end position="314"/>
    </location>
</feature>
<keyword evidence="2" id="KW-0732">Signal</keyword>
<dbReference type="EMBL" id="JAUBYV010000004">
    <property type="protein sequence ID" value="KAK2627386.1"/>
    <property type="molecule type" value="Genomic_DNA"/>
</dbReference>